<name>A0ABD0W7N0_DENTH</name>
<evidence type="ECO:0000313" key="3">
    <source>
        <dbReference type="Proteomes" id="UP001552299"/>
    </source>
</evidence>
<reference evidence="2 3" key="1">
    <citation type="journal article" date="2024" name="Plant Biotechnol. J.">
        <title>Dendrobium thyrsiflorum genome and its molecular insights into genes involved in important horticultural traits.</title>
        <authorList>
            <person name="Chen B."/>
            <person name="Wang J.Y."/>
            <person name="Zheng P.J."/>
            <person name="Li K.L."/>
            <person name="Liang Y.M."/>
            <person name="Chen X.F."/>
            <person name="Zhang C."/>
            <person name="Zhao X."/>
            <person name="He X."/>
            <person name="Zhang G.Q."/>
            <person name="Liu Z.J."/>
            <person name="Xu Q."/>
        </authorList>
    </citation>
    <scope>NUCLEOTIDE SEQUENCE [LARGE SCALE GENOMIC DNA]</scope>
    <source>
        <strain evidence="2">GZMU011</strain>
    </source>
</reference>
<proteinExistence type="predicted"/>
<organism evidence="2 3">
    <name type="scientific">Dendrobium thyrsiflorum</name>
    <name type="common">Pinecone-like raceme dendrobium</name>
    <name type="synonym">Orchid</name>
    <dbReference type="NCBI Taxonomy" id="117978"/>
    <lineage>
        <taxon>Eukaryota</taxon>
        <taxon>Viridiplantae</taxon>
        <taxon>Streptophyta</taxon>
        <taxon>Embryophyta</taxon>
        <taxon>Tracheophyta</taxon>
        <taxon>Spermatophyta</taxon>
        <taxon>Magnoliopsida</taxon>
        <taxon>Liliopsida</taxon>
        <taxon>Asparagales</taxon>
        <taxon>Orchidaceae</taxon>
        <taxon>Epidendroideae</taxon>
        <taxon>Malaxideae</taxon>
        <taxon>Dendrobiinae</taxon>
        <taxon>Dendrobium</taxon>
    </lineage>
</organism>
<dbReference type="AlphaFoldDB" id="A0ABD0W7N0"/>
<dbReference type="EMBL" id="JANQDX010000001">
    <property type="protein sequence ID" value="KAL0928617.1"/>
    <property type="molecule type" value="Genomic_DNA"/>
</dbReference>
<comment type="caution">
    <text evidence="2">The sequence shown here is derived from an EMBL/GenBank/DDBJ whole genome shotgun (WGS) entry which is preliminary data.</text>
</comment>
<dbReference type="InterPro" id="IPR005018">
    <property type="entry name" value="DOMON_domain"/>
</dbReference>
<gene>
    <name evidence="2" type="ORF">M5K25_000522</name>
</gene>
<sequence length="70" mass="8198">MEELIDQIPQKSTLYRTNTRKSYFDEDIGWKVYRRRGRKSTATILPMKLESSQEESTWTAIGFSGQLINP</sequence>
<keyword evidence="3" id="KW-1185">Reference proteome</keyword>
<dbReference type="PROSITE" id="PS50836">
    <property type="entry name" value="DOMON"/>
    <property type="match status" value="1"/>
</dbReference>
<evidence type="ECO:0000313" key="2">
    <source>
        <dbReference type="EMBL" id="KAL0928617.1"/>
    </source>
</evidence>
<feature type="domain" description="DOMON" evidence="1">
    <location>
        <begin position="24"/>
        <end position="70"/>
    </location>
</feature>
<dbReference type="Proteomes" id="UP001552299">
    <property type="component" value="Unassembled WGS sequence"/>
</dbReference>
<accession>A0ABD0W7N0</accession>
<evidence type="ECO:0000259" key="1">
    <source>
        <dbReference type="PROSITE" id="PS50836"/>
    </source>
</evidence>
<protein>
    <recommendedName>
        <fullName evidence="1">DOMON domain-containing protein</fullName>
    </recommendedName>
</protein>